<evidence type="ECO:0000256" key="5">
    <source>
        <dbReference type="ARBA" id="ARBA00023002"/>
    </source>
</evidence>
<comment type="subcellular location">
    <subcellularLocation>
        <location evidence="7">Cytoplasm</location>
    </subcellularLocation>
</comment>
<evidence type="ECO:0000313" key="11">
    <source>
        <dbReference type="Proteomes" id="UP000002274"/>
    </source>
</evidence>
<evidence type="ECO:0000256" key="2">
    <source>
        <dbReference type="ARBA" id="ARBA00022571"/>
    </source>
</evidence>
<dbReference type="PROSITE" id="PS01224">
    <property type="entry name" value="ARGC"/>
    <property type="match status" value="1"/>
</dbReference>
<comment type="catalytic activity">
    <reaction evidence="6 7">
        <text>N-acetyl-L-glutamate 5-semialdehyde + phosphate + NADP(+) = N-acetyl-L-glutamyl 5-phosphate + NADPH + H(+)</text>
        <dbReference type="Rhea" id="RHEA:21588"/>
        <dbReference type="ChEBI" id="CHEBI:15378"/>
        <dbReference type="ChEBI" id="CHEBI:29123"/>
        <dbReference type="ChEBI" id="CHEBI:43474"/>
        <dbReference type="ChEBI" id="CHEBI:57783"/>
        <dbReference type="ChEBI" id="CHEBI:57936"/>
        <dbReference type="ChEBI" id="CHEBI:58349"/>
        <dbReference type="EC" id="1.2.1.38"/>
    </reaction>
</comment>
<comment type="pathway">
    <text evidence="1 7">Amino-acid biosynthesis; L-arginine biosynthesis; N(2)-acetyl-L-ornithine from L-glutamate: step 3/4.</text>
</comment>
<evidence type="ECO:0000256" key="3">
    <source>
        <dbReference type="ARBA" id="ARBA00022605"/>
    </source>
</evidence>
<keyword evidence="4 7" id="KW-0521">NADP</keyword>
<dbReference type="FunFam" id="3.30.360.10:FF:000014">
    <property type="entry name" value="N-acetyl-gamma-glutamyl-phosphate reductase"/>
    <property type="match status" value="1"/>
</dbReference>
<evidence type="ECO:0000259" key="9">
    <source>
        <dbReference type="SMART" id="SM00859"/>
    </source>
</evidence>
<dbReference type="InterPro" id="IPR058924">
    <property type="entry name" value="AGPR_dimerisation_dom"/>
</dbReference>
<dbReference type="GO" id="GO:0003942">
    <property type="term" value="F:N-acetyl-gamma-glutamyl-phosphate reductase activity"/>
    <property type="evidence" value="ECO:0007669"/>
    <property type="project" value="UniProtKB-UniRule"/>
</dbReference>
<dbReference type="GO" id="GO:0070401">
    <property type="term" value="F:NADP+ binding"/>
    <property type="evidence" value="ECO:0007669"/>
    <property type="project" value="InterPro"/>
</dbReference>
<dbReference type="HOGENOM" id="CLU_006384_0_1_3"/>
<dbReference type="NCBIfam" id="TIGR01850">
    <property type="entry name" value="argC"/>
    <property type="match status" value="1"/>
</dbReference>
<dbReference type="CDD" id="cd17895">
    <property type="entry name" value="AGPR_1_N"/>
    <property type="match status" value="1"/>
</dbReference>
<sequence>MKAMESTHRSPASDISQVRGSRVAVIGATGYGGLQTIRLLEDHPQLHVTYLGGERSAGRRWSELCPFLPIPDDPEVQSPDPDKIAEYADYAVLSLPNGLASQLAPQLLKRNVRVVDLSADFRYRSLEQWKQVYVHEAQNLNRDDVQLCREAVYGLPEWKGPEIAVANLVAAPGCFPTASLLPLLPFLKQGLIENDGLIIDAKTGTSGGGRVAKEQFLLSEASESIMPYGVVGHRHTSEIEQLASEVAGQPIELQFTPHLVPMVRGLLATVYGRLRDPGLTAEDCTTVLKAVYRHHPCIDVLPVGTYPATKWVKYSNKAVLSVQVDNRNSRLILMSAVDNLIKGQAGQGVQCLNLMAGLPPTTGMSLLTFYP</sequence>
<name>A2C9U6_PROM3</name>
<comment type="function">
    <text evidence="7">Catalyzes the NADPH-dependent reduction of N-acetyl-5-glutamyl phosphate to yield N-acetyl-L-glutamate 5-semialdehyde.</text>
</comment>
<dbReference type="Gene3D" id="3.40.50.720">
    <property type="entry name" value="NAD(P)-binding Rossmann-like Domain"/>
    <property type="match status" value="1"/>
</dbReference>
<evidence type="ECO:0000256" key="6">
    <source>
        <dbReference type="ARBA" id="ARBA00050557"/>
    </source>
</evidence>
<dbReference type="SUPFAM" id="SSF55347">
    <property type="entry name" value="Glyceraldehyde-3-phosphate dehydrogenase-like, C-terminal domain"/>
    <property type="match status" value="1"/>
</dbReference>
<dbReference type="GO" id="GO:0005737">
    <property type="term" value="C:cytoplasm"/>
    <property type="evidence" value="ECO:0007669"/>
    <property type="project" value="UniProtKB-SubCell"/>
</dbReference>
<accession>A2C9U6</accession>
<feature type="domain" description="Semialdehyde dehydrogenase NAD-binding" evidence="9">
    <location>
        <begin position="22"/>
        <end position="166"/>
    </location>
</feature>
<dbReference type="PANTHER" id="PTHR32338">
    <property type="entry name" value="N-ACETYL-GAMMA-GLUTAMYL-PHOSPHATE REDUCTASE, CHLOROPLASTIC-RELATED-RELATED"/>
    <property type="match status" value="1"/>
</dbReference>
<dbReference type="InterPro" id="IPR023013">
    <property type="entry name" value="AGPR_AS"/>
</dbReference>
<keyword evidence="7" id="KW-0963">Cytoplasm</keyword>
<proteinExistence type="inferred from homology"/>
<evidence type="ECO:0000256" key="1">
    <source>
        <dbReference type="ARBA" id="ARBA00004862"/>
    </source>
</evidence>
<dbReference type="Pfam" id="PF01118">
    <property type="entry name" value="Semialdhyde_dh"/>
    <property type="match status" value="1"/>
</dbReference>
<dbReference type="Gene3D" id="3.30.360.10">
    <property type="entry name" value="Dihydrodipicolinate Reductase, domain 2"/>
    <property type="match status" value="1"/>
</dbReference>
<gene>
    <name evidence="7 10" type="primary">argC</name>
    <name evidence="10" type="ordered locus">P9303_15121</name>
</gene>
<dbReference type="CDD" id="cd23934">
    <property type="entry name" value="AGPR_1_C"/>
    <property type="match status" value="1"/>
</dbReference>
<dbReference type="GO" id="GO:0051287">
    <property type="term" value="F:NAD binding"/>
    <property type="evidence" value="ECO:0007669"/>
    <property type="project" value="InterPro"/>
</dbReference>
<evidence type="ECO:0000256" key="8">
    <source>
        <dbReference type="PROSITE-ProRule" id="PRU10010"/>
    </source>
</evidence>
<dbReference type="AlphaFoldDB" id="A2C9U6"/>
<protein>
    <recommendedName>
        <fullName evidence="7">N-acetyl-gamma-glutamyl-phosphate reductase</fullName>
        <shortName evidence="7">AGPR</shortName>
        <ecNumber evidence="7">1.2.1.38</ecNumber>
    </recommendedName>
    <alternativeName>
        <fullName evidence="7">N-acetyl-glutamate semialdehyde dehydrogenase</fullName>
        <shortName evidence="7">NAGSA dehydrogenase</shortName>
    </alternativeName>
</protein>
<dbReference type="EC" id="1.2.1.38" evidence="7"/>
<evidence type="ECO:0000256" key="7">
    <source>
        <dbReference type="HAMAP-Rule" id="MF_00150"/>
    </source>
</evidence>
<dbReference type="UniPathway" id="UPA00068">
    <property type="reaction ID" value="UER00108"/>
</dbReference>
<dbReference type="InterPro" id="IPR036291">
    <property type="entry name" value="NAD(P)-bd_dom_sf"/>
</dbReference>
<dbReference type="Proteomes" id="UP000002274">
    <property type="component" value="Chromosome"/>
</dbReference>
<reference evidence="10 11" key="1">
    <citation type="journal article" date="2007" name="PLoS Genet.">
        <title>Patterns and implications of gene gain and loss in the evolution of Prochlorococcus.</title>
        <authorList>
            <person name="Kettler G.C."/>
            <person name="Martiny A.C."/>
            <person name="Huang K."/>
            <person name="Zucker J."/>
            <person name="Coleman M.L."/>
            <person name="Rodrigue S."/>
            <person name="Chen F."/>
            <person name="Lapidus A."/>
            <person name="Ferriera S."/>
            <person name="Johnson J."/>
            <person name="Steglich C."/>
            <person name="Church G.M."/>
            <person name="Richardson P."/>
            <person name="Chisholm S.W."/>
        </authorList>
    </citation>
    <scope>NUCLEOTIDE SEQUENCE [LARGE SCALE GENOMIC DNA]</scope>
    <source>
        <strain evidence="10 11">MIT 9303</strain>
    </source>
</reference>
<dbReference type="SMART" id="SM00859">
    <property type="entry name" value="Semialdhyde_dh"/>
    <property type="match status" value="1"/>
</dbReference>
<keyword evidence="3 7" id="KW-0028">Amino-acid biosynthesis</keyword>
<feature type="active site" evidence="7 8">
    <location>
        <position position="174"/>
    </location>
</feature>
<comment type="similarity">
    <text evidence="7">Belongs to the NAGSA dehydrogenase family. Type 1 subfamily.</text>
</comment>
<dbReference type="STRING" id="59922.P9303_15121"/>
<dbReference type="Pfam" id="PF22698">
    <property type="entry name" value="Semialdhyde_dhC_1"/>
    <property type="match status" value="1"/>
</dbReference>
<dbReference type="KEGG" id="pmf:P9303_15121"/>
<evidence type="ECO:0000313" key="10">
    <source>
        <dbReference type="EMBL" id="ABM78256.1"/>
    </source>
</evidence>
<dbReference type="InterPro" id="IPR000706">
    <property type="entry name" value="AGPR_type-1"/>
</dbReference>
<dbReference type="GO" id="GO:0006526">
    <property type="term" value="P:L-arginine biosynthetic process"/>
    <property type="evidence" value="ECO:0007669"/>
    <property type="project" value="UniProtKB-UniRule"/>
</dbReference>
<dbReference type="SUPFAM" id="SSF51735">
    <property type="entry name" value="NAD(P)-binding Rossmann-fold domains"/>
    <property type="match status" value="1"/>
</dbReference>
<dbReference type="HAMAP" id="MF_00150">
    <property type="entry name" value="ArgC_type1"/>
    <property type="match status" value="1"/>
</dbReference>
<organism evidence="10 11">
    <name type="scientific">Prochlorococcus marinus (strain MIT 9303)</name>
    <dbReference type="NCBI Taxonomy" id="59922"/>
    <lineage>
        <taxon>Bacteria</taxon>
        <taxon>Bacillati</taxon>
        <taxon>Cyanobacteriota</taxon>
        <taxon>Cyanophyceae</taxon>
        <taxon>Synechococcales</taxon>
        <taxon>Prochlorococcaceae</taxon>
        <taxon>Prochlorococcus</taxon>
    </lineage>
</organism>
<evidence type="ECO:0000256" key="4">
    <source>
        <dbReference type="ARBA" id="ARBA00022857"/>
    </source>
</evidence>
<dbReference type="InterPro" id="IPR050085">
    <property type="entry name" value="AGPR"/>
</dbReference>
<keyword evidence="5 7" id="KW-0560">Oxidoreductase</keyword>
<dbReference type="EMBL" id="CP000554">
    <property type="protein sequence ID" value="ABM78256.1"/>
    <property type="molecule type" value="Genomic_DNA"/>
</dbReference>
<dbReference type="PANTHER" id="PTHR32338:SF10">
    <property type="entry name" value="N-ACETYL-GAMMA-GLUTAMYL-PHOSPHATE REDUCTASE, CHLOROPLASTIC-RELATED"/>
    <property type="match status" value="1"/>
</dbReference>
<keyword evidence="2 7" id="KW-0055">Arginine biosynthesis</keyword>
<dbReference type="InterPro" id="IPR000534">
    <property type="entry name" value="Semialdehyde_DH_NAD-bd"/>
</dbReference>